<feature type="compositionally biased region" description="Acidic residues" evidence="1">
    <location>
        <begin position="68"/>
        <end position="80"/>
    </location>
</feature>
<organism evidence="3 4">
    <name type="scientific">Gordonia sesuvii</name>
    <dbReference type="NCBI Taxonomy" id="3116777"/>
    <lineage>
        <taxon>Bacteria</taxon>
        <taxon>Bacillati</taxon>
        <taxon>Actinomycetota</taxon>
        <taxon>Actinomycetes</taxon>
        <taxon>Mycobacteriales</taxon>
        <taxon>Gordoniaceae</taxon>
        <taxon>Gordonia</taxon>
    </lineage>
</organism>
<protein>
    <recommendedName>
        <fullName evidence="5">Secreted protein</fullName>
    </recommendedName>
</protein>
<keyword evidence="2" id="KW-0732">Signal</keyword>
<evidence type="ECO:0000313" key="3">
    <source>
        <dbReference type="EMBL" id="MEE3851377.1"/>
    </source>
</evidence>
<sequence length="153" mass="15541">MKKKLASGIAALSIAASVSVTGLAAAPALAAPSGAATQSTAYWAPTEAQKLQIKQAVLDSLNRTPVVEETEETESDETETESPSFGSSSGSSSGSAELGPIVGDFLDNFDWAIVTVPLISAYLQAQGIPAVIATPLAQVIWGAIESVLPARAA</sequence>
<accession>A0ABU7MEB1</accession>
<dbReference type="EMBL" id="JAZDUF010000003">
    <property type="protein sequence ID" value="MEE3851377.1"/>
    <property type="molecule type" value="Genomic_DNA"/>
</dbReference>
<reference evidence="3 4" key="1">
    <citation type="submission" date="2024-01" db="EMBL/GenBank/DDBJ databases">
        <title>Draft genome sequence of Gordonia sp. LSe1-13.</title>
        <authorList>
            <person name="Suphannarot A."/>
            <person name="Mingma R."/>
        </authorList>
    </citation>
    <scope>NUCLEOTIDE SEQUENCE [LARGE SCALE GENOMIC DNA]</scope>
    <source>
        <strain evidence="3 4">LSe1-13</strain>
    </source>
</reference>
<evidence type="ECO:0008006" key="5">
    <source>
        <dbReference type="Google" id="ProtNLM"/>
    </source>
</evidence>
<name>A0ABU7MEB1_9ACTN</name>
<gene>
    <name evidence="3" type="ORF">VZC37_13610</name>
</gene>
<feature type="chain" id="PRO_5046159221" description="Secreted protein" evidence="2">
    <location>
        <begin position="31"/>
        <end position="153"/>
    </location>
</feature>
<feature type="signal peptide" evidence="2">
    <location>
        <begin position="1"/>
        <end position="30"/>
    </location>
</feature>
<feature type="compositionally biased region" description="Low complexity" evidence="1">
    <location>
        <begin position="81"/>
        <end position="95"/>
    </location>
</feature>
<evidence type="ECO:0000256" key="2">
    <source>
        <dbReference type="SAM" id="SignalP"/>
    </source>
</evidence>
<proteinExistence type="predicted"/>
<dbReference type="RefSeq" id="WP_330433084.1">
    <property type="nucleotide sequence ID" value="NZ_JAZDUF010000003.1"/>
</dbReference>
<evidence type="ECO:0000313" key="4">
    <source>
        <dbReference type="Proteomes" id="UP001347146"/>
    </source>
</evidence>
<dbReference type="Proteomes" id="UP001347146">
    <property type="component" value="Unassembled WGS sequence"/>
</dbReference>
<keyword evidence="4" id="KW-1185">Reference proteome</keyword>
<evidence type="ECO:0000256" key="1">
    <source>
        <dbReference type="SAM" id="MobiDB-lite"/>
    </source>
</evidence>
<feature type="region of interest" description="Disordered" evidence="1">
    <location>
        <begin position="62"/>
        <end position="96"/>
    </location>
</feature>
<comment type="caution">
    <text evidence="3">The sequence shown here is derived from an EMBL/GenBank/DDBJ whole genome shotgun (WGS) entry which is preliminary data.</text>
</comment>